<dbReference type="EMBL" id="JAELUR010000030">
    <property type="protein sequence ID" value="KAG7407978.1"/>
    <property type="molecule type" value="Genomic_DNA"/>
</dbReference>
<dbReference type="AlphaFoldDB" id="A0A8J5NN55"/>
<name>A0A8J5NN55_FUSOX</name>
<dbReference type="Proteomes" id="UP000693942">
    <property type="component" value="Unassembled WGS sequence"/>
</dbReference>
<protein>
    <submittedName>
        <fullName evidence="2">Uncharacterized protein</fullName>
    </submittedName>
</protein>
<accession>A0A8J5NN55</accession>
<sequence length="468" mass="53313">MHDYTPALQQSIDLKNLFTKSLSYICEIEKEEEALKAKDIKTRTRFDTVYTAFKEGGAGLSPFNDCFKRLHEVQEEKRALEHKIQSQHKLIFSEFVDILGIPCIDKWLQKQQDLSTTQHSSDGTSSGTTADHAEALSTCDTAMLCSRSPDGLLPVGCHETSTASRNYDPNLSDIEGTTEKNAHPSGHPSGSPEPIPVILCEKRKLSSTIPGSKRPRANEPLCRITETKSIHFRQLYQERKDPRKYTIIGYAERWYILHCDKHKLCFATKDPIRGASKHISSVHEVSPANYQTTIETSGIEVLNCTPDLASLYNDVSVHENIDPKPGDVYMTRWDKNEPFYAILVLPWRMHDQNGNLIVEDISLFNDIPECYEYNQRNHTVQWAPDYQQGGIYDRGRKYPVMFFDEKYASTNCHVAWLPLYQFQEYNSSDTDVYDKSVVDEFIRSTGTVSTIGDKSVGSANRAICRFRK</sequence>
<organism evidence="2 3">
    <name type="scientific">Fusarium oxysporum f. sp. raphani</name>
    <dbReference type="NCBI Taxonomy" id="96318"/>
    <lineage>
        <taxon>Eukaryota</taxon>
        <taxon>Fungi</taxon>
        <taxon>Dikarya</taxon>
        <taxon>Ascomycota</taxon>
        <taxon>Pezizomycotina</taxon>
        <taxon>Sordariomycetes</taxon>
        <taxon>Hypocreomycetidae</taxon>
        <taxon>Hypocreales</taxon>
        <taxon>Nectriaceae</taxon>
        <taxon>Fusarium</taxon>
        <taxon>Fusarium oxysporum species complex</taxon>
    </lineage>
</organism>
<evidence type="ECO:0000313" key="2">
    <source>
        <dbReference type="EMBL" id="KAG7407978.1"/>
    </source>
</evidence>
<reference evidence="2" key="1">
    <citation type="submission" date="2021-04" db="EMBL/GenBank/DDBJ databases">
        <title>First draft genome resource for Brassicaceae pathogens Fusarium oxysporum f. sp. raphani and Fusarium oxysporum f. sp. rapae.</title>
        <authorList>
            <person name="Asai S."/>
        </authorList>
    </citation>
    <scope>NUCLEOTIDE SEQUENCE</scope>
    <source>
        <strain evidence="2">Tf1262</strain>
    </source>
</reference>
<proteinExistence type="predicted"/>
<comment type="caution">
    <text evidence="2">The sequence shown here is derived from an EMBL/GenBank/DDBJ whole genome shotgun (WGS) entry which is preliminary data.</text>
</comment>
<gene>
    <name evidence="2" type="ORF">Forpi1262_v018088</name>
</gene>
<feature type="compositionally biased region" description="Low complexity" evidence="1">
    <location>
        <begin position="183"/>
        <end position="192"/>
    </location>
</feature>
<evidence type="ECO:0000256" key="1">
    <source>
        <dbReference type="SAM" id="MobiDB-lite"/>
    </source>
</evidence>
<feature type="region of interest" description="Disordered" evidence="1">
    <location>
        <begin position="164"/>
        <end position="195"/>
    </location>
</feature>
<evidence type="ECO:0000313" key="3">
    <source>
        <dbReference type="Proteomes" id="UP000693942"/>
    </source>
</evidence>